<dbReference type="SUPFAM" id="SSF48065">
    <property type="entry name" value="DBL homology domain (DH-domain)"/>
    <property type="match status" value="1"/>
</dbReference>
<keyword evidence="5" id="KW-0863">Zinc-finger</keyword>
<dbReference type="PROSITE" id="PS50081">
    <property type="entry name" value="ZF_DAG_PE_2"/>
    <property type="match status" value="1"/>
</dbReference>
<dbReference type="Proteomes" id="UP001627154">
    <property type="component" value="Unassembled WGS sequence"/>
</dbReference>
<proteinExistence type="predicted"/>
<dbReference type="GO" id="GO:0005737">
    <property type="term" value="C:cytoplasm"/>
    <property type="evidence" value="ECO:0007669"/>
    <property type="project" value="UniProtKB-SubCell"/>
</dbReference>
<protein>
    <recommendedName>
        <fullName evidence="13">Rho guanine nucleotide exchange factor 18</fullName>
    </recommendedName>
</protein>
<keyword evidence="7" id="KW-0175">Coiled coil</keyword>
<keyword evidence="3" id="KW-0597">Phosphoprotein</keyword>
<evidence type="ECO:0000256" key="8">
    <source>
        <dbReference type="SAM" id="MobiDB-lite"/>
    </source>
</evidence>
<keyword evidence="12" id="KW-1185">Reference proteome</keyword>
<feature type="region of interest" description="Disordered" evidence="8">
    <location>
        <begin position="458"/>
        <end position="512"/>
    </location>
</feature>
<dbReference type="CDD" id="cd15789">
    <property type="entry name" value="PH_ARHGEF2_18_like"/>
    <property type="match status" value="1"/>
</dbReference>
<sequence length="1639" mass="182931">MYHGNCRCCLVLEFSRTVRRRIYHWLSWCLQLLLIVAHPEDRAASETASEPPHNDECPNSGEDSEEDVIKDYLGGSGQIPECSPPSSRVNGIVDESTTTSNNKPQQQQQQQQTSQKYNSHDEGCLTTGGASSKDQNNAQQQQQQQVKSMSGTSTPTTPGTAGAAGMATSSSMTTTPTNPLVPIISVTPHSPGLAKHYPVLEEPLRHLHEIHDRIHQMRDLTLRTGAQAIGGDHLARFSTSCPQLCPLISIEGVIQTGGIGSGGNQQHYYHQHNHHRDCQGACGAGHVVVDGQDGSDPDLLTNCSTNSSPTHYHHHHHGSVGGGGVSHVCSQILQGIDRRRSWTDLEDSRQHGRRGSDNNHLTAQNIRQRSISLSSLDSDMDMELDGKRPRETSSKPRTSVSQSSTHSLNEADFVQVEFKVTGQAKRSGQRLGDNASLMPGMMSVLGSRLPLQKSVSTPSIVIPPAGQQQETGTRGAPSHLATKSGARHERNRHSEANKQQGAGSGSDTETDEPHHLLAHERHEYNEDLMREGVQNTQASLDELLTDTAYDDRQSEKTKRKRGSLFSRKKKDKSGKKTTQPHQWGTINVSSQGNNSCDFCMKPFASKPSFHCENCGAIIHQNCKDHYQAECTKTKSSSKSSFKSLSSVSISSTSSIVKRASTASLPLAASSSTGRDINSKKAVTSYSPWRRVATKLGVNQTISEERDGDGGSHRDVPSSERYTRSVEQHGGSGVEEFDFDDTQQFSLEEFDQQRPELALGREEPDSWSAAVGRKAALKLCDNNEREIKRQEHIYEFILTEKHHCLVLLAMQRIFVDGLQRHFNFSVSVLDRMFPKLQALMDIHFDFLAKLRQRQSESPVVPSIADILCDQFSGDNSYGMKSAYGEFCSRHRDAVDVYKQHQQMDARFARFVRHCQNNPLLKKKGIPECILFVTQRLTKYPLLIDPLIKTSTAQDETDDLRRALALVKDILNEVDTCVADKERTDRKLDIYHKIDPKSCVTYRGNKFKKSDILDSNRNLKFEGTAWLMQGRNKMVPVVVVCLTDILFFLTGEQKYVFFVPDNKAGVVSLQKLLVREKAGQESRGIYLISSNPTEPEMFELKVKEPRDKHIWIKAIRAAVEACPQEPENESSNFIENNLINDLRDTRPLSMAKLTPEEKLRLAKETRLQSILEELKKKDEEQTMLFEQKMALHLRLHNAISVSNSNDNDIDKNKDFKEVPDYLRFARGENINPMQMYKEALDAMQQAMRLTSSLSCGAGGGSLSRSLSSAGERHSQAYVHPSVTVPRRAETFAGFDHNKQERHARDAAALINAAGGLAPSRSVSESGQAETLLECKVLEDDPDGNKDQREVAVRLSHYVQTLLGVISYQMTSIESLQAQLAGFKEGSIGKSSQVRANPNRQLEELRNLQDQLCREKAEFRASSQQERAQLDEERAELQRLRNQLTVEQRDVEKQRDQLYRWLEAQSRQGVVPLNAAQLREVTGTQNTRKKNEGTEKSMNIPQHLFSATNQQKVQQLPVKQQLPLKLASGSNNNSRTSLMSNNSPDRHSRAGSSPAIVSTSSSGVLSPELGVNNGSSSSLSHFSMSNRSLRGTRIPEPYSRNKHHSPQQQPQQAQPQQPQQQSSQQQHSNQQQQPMEEEVLFL</sequence>
<feature type="compositionally biased region" description="Polar residues" evidence="8">
    <location>
        <begin position="395"/>
        <end position="408"/>
    </location>
</feature>
<feature type="domain" description="Phorbol-ester/DAG-type" evidence="10">
    <location>
        <begin position="580"/>
        <end position="630"/>
    </location>
</feature>
<feature type="compositionally biased region" description="Polar residues" evidence="8">
    <location>
        <begin position="577"/>
        <end position="586"/>
    </location>
</feature>
<feature type="compositionally biased region" description="Low complexity" evidence="8">
    <location>
        <begin position="139"/>
        <end position="174"/>
    </location>
</feature>
<dbReference type="InterPro" id="IPR035899">
    <property type="entry name" value="DBL_dom_sf"/>
</dbReference>
<dbReference type="Gene3D" id="2.30.29.30">
    <property type="entry name" value="Pleckstrin-homology domain (PH domain)/Phosphotyrosine-binding domain (PTB)"/>
    <property type="match status" value="1"/>
</dbReference>
<evidence type="ECO:0000256" key="4">
    <source>
        <dbReference type="ARBA" id="ARBA00022723"/>
    </source>
</evidence>
<feature type="region of interest" description="Disordered" evidence="8">
    <location>
        <begin position="340"/>
        <end position="408"/>
    </location>
</feature>
<evidence type="ECO:0000256" key="6">
    <source>
        <dbReference type="ARBA" id="ARBA00022833"/>
    </source>
</evidence>
<feature type="domain" description="DH" evidence="9">
    <location>
        <begin position="787"/>
        <end position="975"/>
    </location>
</feature>
<evidence type="ECO:0000256" key="7">
    <source>
        <dbReference type="SAM" id="Coils"/>
    </source>
</evidence>
<evidence type="ECO:0000259" key="9">
    <source>
        <dbReference type="PROSITE" id="PS50010"/>
    </source>
</evidence>
<dbReference type="CDD" id="cd20815">
    <property type="entry name" value="C1_p190RhoGEF-like"/>
    <property type="match status" value="1"/>
</dbReference>
<dbReference type="PANTHER" id="PTHR13944">
    <property type="entry name" value="AGAP007712-PA"/>
    <property type="match status" value="1"/>
</dbReference>
<dbReference type="EMBL" id="JBJJXI010000002">
    <property type="protein sequence ID" value="KAL3407859.1"/>
    <property type="molecule type" value="Genomic_DNA"/>
</dbReference>
<feature type="compositionally biased region" description="Polar residues" evidence="8">
    <location>
        <begin position="1525"/>
        <end position="1540"/>
    </location>
</feature>
<feature type="compositionally biased region" description="Basic residues" evidence="8">
    <location>
        <begin position="557"/>
        <end position="575"/>
    </location>
</feature>
<feature type="compositionally biased region" description="Polar residues" evidence="8">
    <location>
        <begin position="497"/>
        <end position="507"/>
    </location>
</feature>
<organism evidence="11 12">
    <name type="scientific">Trichogramma kaykai</name>
    <dbReference type="NCBI Taxonomy" id="54128"/>
    <lineage>
        <taxon>Eukaryota</taxon>
        <taxon>Metazoa</taxon>
        <taxon>Ecdysozoa</taxon>
        <taxon>Arthropoda</taxon>
        <taxon>Hexapoda</taxon>
        <taxon>Insecta</taxon>
        <taxon>Pterygota</taxon>
        <taxon>Neoptera</taxon>
        <taxon>Endopterygota</taxon>
        <taxon>Hymenoptera</taxon>
        <taxon>Apocrita</taxon>
        <taxon>Proctotrupomorpha</taxon>
        <taxon>Chalcidoidea</taxon>
        <taxon>Trichogrammatidae</taxon>
        <taxon>Trichogramma</taxon>
    </lineage>
</organism>
<evidence type="ECO:0000259" key="10">
    <source>
        <dbReference type="PROSITE" id="PS50081"/>
    </source>
</evidence>
<dbReference type="PROSITE" id="PS50010">
    <property type="entry name" value="DH_2"/>
    <property type="match status" value="1"/>
</dbReference>
<dbReference type="SMART" id="SM00109">
    <property type="entry name" value="C1"/>
    <property type="match status" value="1"/>
</dbReference>
<dbReference type="Pfam" id="PF17838">
    <property type="entry name" value="PH_16"/>
    <property type="match status" value="1"/>
</dbReference>
<evidence type="ECO:0000256" key="1">
    <source>
        <dbReference type="ARBA" id="ARBA00004496"/>
    </source>
</evidence>
<keyword evidence="6" id="KW-0862">Zinc</keyword>
<feature type="compositionally biased region" description="Basic and acidic residues" evidence="8">
    <location>
        <begin position="486"/>
        <end position="496"/>
    </location>
</feature>
<name>A0ABD2XSY8_9HYME</name>
<dbReference type="InterPro" id="IPR046349">
    <property type="entry name" value="C1-like_sf"/>
</dbReference>
<dbReference type="InterPro" id="IPR000219">
    <property type="entry name" value="DH_dom"/>
</dbReference>
<dbReference type="InterPro" id="IPR002219">
    <property type="entry name" value="PKC_DAG/PE"/>
</dbReference>
<feature type="compositionally biased region" description="Basic and acidic residues" evidence="8">
    <location>
        <begin position="384"/>
        <end position="394"/>
    </location>
</feature>
<feature type="region of interest" description="Disordered" evidence="8">
    <location>
        <begin position="544"/>
        <end position="586"/>
    </location>
</feature>
<dbReference type="SUPFAM" id="SSF57889">
    <property type="entry name" value="Cysteine-rich domain"/>
    <property type="match status" value="1"/>
</dbReference>
<accession>A0ABD2XSY8</accession>
<dbReference type="InterPro" id="IPR011993">
    <property type="entry name" value="PH-like_dom_sf"/>
</dbReference>
<feature type="region of interest" description="Disordered" evidence="8">
    <location>
        <begin position="1523"/>
        <end position="1639"/>
    </location>
</feature>
<keyword evidence="2" id="KW-0963">Cytoplasm</keyword>
<feature type="compositionally biased region" description="Polar residues" evidence="8">
    <location>
        <begin position="84"/>
        <end position="104"/>
    </location>
</feature>
<evidence type="ECO:0000313" key="11">
    <source>
        <dbReference type="EMBL" id="KAL3407859.1"/>
    </source>
</evidence>
<feature type="compositionally biased region" description="Polar residues" evidence="8">
    <location>
        <begin position="1552"/>
        <end position="1561"/>
    </location>
</feature>
<feature type="compositionally biased region" description="Low complexity" evidence="8">
    <location>
        <begin position="1603"/>
        <end position="1631"/>
    </location>
</feature>
<feature type="compositionally biased region" description="Polar residues" evidence="8">
    <location>
        <begin position="358"/>
        <end position="371"/>
    </location>
</feature>
<dbReference type="GO" id="GO:0008270">
    <property type="term" value="F:zinc ion binding"/>
    <property type="evidence" value="ECO:0007669"/>
    <property type="project" value="UniProtKB-KW"/>
</dbReference>
<dbReference type="InterPro" id="IPR051632">
    <property type="entry name" value="Rho_GEF"/>
</dbReference>
<dbReference type="Gene3D" id="1.20.900.10">
    <property type="entry name" value="Dbl homology (DH) domain"/>
    <property type="match status" value="1"/>
</dbReference>
<keyword evidence="4" id="KW-0479">Metal-binding</keyword>
<reference evidence="11 12" key="1">
    <citation type="journal article" date="2024" name="bioRxiv">
        <title>A reference genome for Trichogramma kaykai: A tiny desert-dwelling parasitoid wasp with competing sex-ratio distorters.</title>
        <authorList>
            <person name="Culotta J."/>
            <person name="Lindsey A.R."/>
        </authorList>
    </citation>
    <scope>NUCLEOTIDE SEQUENCE [LARGE SCALE GENOMIC DNA]</scope>
    <source>
        <strain evidence="11 12">KSX58</strain>
    </source>
</reference>
<evidence type="ECO:0000313" key="12">
    <source>
        <dbReference type="Proteomes" id="UP001627154"/>
    </source>
</evidence>
<dbReference type="PANTHER" id="PTHR13944:SF21">
    <property type="entry name" value="CYSTS, ISOFORM C"/>
    <property type="match status" value="1"/>
</dbReference>
<evidence type="ECO:0008006" key="13">
    <source>
        <dbReference type="Google" id="ProtNLM"/>
    </source>
</evidence>
<feature type="region of interest" description="Disordered" evidence="8">
    <location>
        <begin position="696"/>
        <end position="735"/>
    </location>
</feature>
<gene>
    <name evidence="11" type="ORF">TKK_000106</name>
</gene>
<comment type="subcellular location">
    <subcellularLocation>
        <location evidence="1">Cytoplasm</location>
    </subcellularLocation>
</comment>
<evidence type="ECO:0000256" key="5">
    <source>
        <dbReference type="ARBA" id="ARBA00022771"/>
    </source>
</evidence>
<feature type="coiled-coil region" evidence="7">
    <location>
        <begin position="1399"/>
        <end position="1454"/>
    </location>
</feature>
<feature type="compositionally biased region" description="Basic and acidic residues" evidence="8">
    <location>
        <begin position="702"/>
        <end position="726"/>
    </location>
</feature>
<feature type="compositionally biased region" description="Low complexity" evidence="8">
    <location>
        <begin position="1572"/>
        <end position="1585"/>
    </location>
</feature>
<dbReference type="Gene3D" id="3.30.60.20">
    <property type="match status" value="1"/>
</dbReference>
<dbReference type="CDD" id="cd00160">
    <property type="entry name" value="RhoGEF"/>
    <property type="match status" value="1"/>
</dbReference>
<dbReference type="SMART" id="SM00325">
    <property type="entry name" value="RhoGEF"/>
    <property type="match status" value="1"/>
</dbReference>
<dbReference type="InterPro" id="IPR041020">
    <property type="entry name" value="PH_16"/>
</dbReference>
<evidence type="ECO:0000256" key="3">
    <source>
        <dbReference type="ARBA" id="ARBA00022553"/>
    </source>
</evidence>
<feature type="compositionally biased region" description="Polar residues" evidence="8">
    <location>
        <begin position="128"/>
        <end position="138"/>
    </location>
</feature>
<evidence type="ECO:0000256" key="2">
    <source>
        <dbReference type="ARBA" id="ARBA00022490"/>
    </source>
</evidence>
<feature type="compositionally biased region" description="Basic and acidic residues" evidence="8">
    <location>
        <begin position="340"/>
        <end position="357"/>
    </location>
</feature>
<feature type="region of interest" description="Disordered" evidence="8">
    <location>
        <begin position="1472"/>
        <end position="1496"/>
    </location>
</feature>
<comment type="caution">
    <text evidence="11">The sequence shown here is derived from an EMBL/GenBank/DDBJ whole genome shotgun (WGS) entry which is preliminary data.</text>
</comment>
<feature type="region of interest" description="Disordered" evidence="8">
    <location>
        <begin position="43"/>
        <end position="174"/>
    </location>
</feature>
<dbReference type="SUPFAM" id="SSF50729">
    <property type="entry name" value="PH domain-like"/>
    <property type="match status" value="1"/>
</dbReference>
<dbReference type="Pfam" id="PF00621">
    <property type="entry name" value="RhoGEF"/>
    <property type="match status" value="1"/>
</dbReference>